<protein>
    <submittedName>
        <fullName evidence="1">Uncharacterized protein</fullName>
    </submittedName>
</protein>
<dbReference type="EMBL" id="AESD01000683">
    <property type="protein sequence ID" value="EHJ10685.1"/>
    <property type="molecule type" value="Genomic_DNA"/>
</dbReference>
<dbReference type="AlphaFoldDB" id="G5JAW7"/>
<organism evidence="1 2">
    <name type="scientific">Crocosphaera watsonii WH 0003</name>
    <dbReference type="NCBI Taxonomy" id="423471"/>
    <lineage>
        <taxon>Bacteria</taxon>
        <taxon>Bacillati</taxon>
        <taxon>Cyanobacteriota</taxon>
        <taxon>Cyanophyceae</taxon>
        <taxon>Oscillatoriophycideae</taxon>
        <taxon>Chroococcales</taxon>
        <taxon>Aphanothecaceae</taxon>
        <taxon>Crocosphaera</taxon>
    </lineage>
</organism>
<name>G5JAW7_CROWT</name>
<dbReference type="RefSeq" id="WP_007312437.1">
    <property type="nucleotide sequence ID" value="NZ_AESD01000683.1"/>
</dbReference>
<gene>
    <name evidence="1" type="ORF">CWATWH0003_4578</name>
</gene>
<evidence type="ECO:0000313" key="2">
    <source>
        <dbReference type="Proteomes" id="UP000003477"/>
    </source>
</evidence>
<accession>G5JAW7</accession>
<sequence>MTNTISFLVSNVVKTLSVSASLTLLLNNNQLANSMTIVDTLEDIGANGTVVNSRTIGDVEVNISTRNNRDLFANTYFDNSISAFGGANSQINTPLNPGNVSGSRFISTGVTGNFNDSFDQVNPITFSFSEPILGFGLTTIDLLEAGVTSNNFLTLSVFDASNNLIDSQTRTGPQGPTGLDLDWFISSENANIFSAILSGNVVANTAGYGIDDLVVVADDSTESIPESSNLIGIVFVTLLGLASWTYSGRDK</sequence>
<dbReference type="PATRIC" id="fig|423471.3.peg.4286"/>
<dbReference type="Proteomes" id="UP000003477">
    <property type="component" value="Unassembled WGS sequence"/>
</dbReference>
<reference evidence="1 2" key="1">
    <citation type="journal article" date="2011" name="Front. Microbiol.">
        <title>Two Strains of Crocosphaera watsonii with Highly Conserved Genomes are Distinguished by Strain-Specific Features.</title>
        <authorList>
            <person name="Bench S.R."/>
            <person name="Ilikchyan I.N."/>
            <person name="Tripp H.J."/>
            <person name="Zehr J.P."/>
        </authorList>
    </citation>
    <scope>NUCLEOTIDE SEQUENCE [LARGE SCALE GENOMIC DNA]</scope>
    <source>
        <strain evidence="1 2">WH 0003</strain>
    </source>
</reference>
<evidence type="ECO:0000313" key="1">
    <source>
        <dbReference type="EMBL" id="EHJ10685.1"/>
    </source>
</evidence>
<proteinExistence type="predicted"/>
<dbReference type="GeneID" id="88767987"/>
<comment type="caution">
    <text evidence="1">The sequence shown here is derived from an EMBL/GenBank/DDBJ whole genome shotgun (WGS) entry which is preliminary data.</text>
</comment>